<dbReference type="GeneID" id="19197120"/>
<dbReference type="RefSeq" id="XP_007751193.1">
    <property type="nucleotide sequence ID" value="XM_007753003.1"/>
</dbReference>
<gene>
    <name evidence="1" type="ORF">A1O5_12434</name>
</gene>
<keyword evidence="2" id="KW-1185">Reference proteome</keyword>
<name>W9W057_9EURO</name>
<organism evidence="1 2">
    <name type="scientific">Cladophialophora psammophila CBS 110553</name>
    <dbReference type="NCBI Taxonomy" id="1182543"/>
    <lineage>
        <taxon>Eukaryota</taxon>
        <taxon>Fungi</taxon>
        <taxon>Dikarya</taxon>
        <taxon>Ascomycota</taxon>
        <taxon>Pezizomycotina</taxon>
        <taxon>Eurotiomycetes</taxon>
        <taxon>Chaetothyriomycetidae</taxon>
        <taxon>Chaetothyriales</taxon>
        <taxon>Herpotrichiellaceae</taxon>
        <taxon>Cladophialophora</taxon>
    </lineage>
</organism>
<dbReference type="AlphaFoldDB" id="W9W057"/>
<dbReference type="Gene3D" id="3.20.10.10">
    <property type="entry name" value="D-amino Acid Aminotransferase, subunit A, domain 2"/>
    <property type="match status" value="1"/>
</dbReference>
<sequence length="125" mass="14433">MGDLELVTGPTTIETIFEGVTRISVLDLVRGDLERSNSMREILQFMRYCMRNKMGESWKHWGQALNILLRPCKDIRFEDADIVLIQARGVEPTCNNAIRGMLEDIMRGNTRHERAVIVKEIELEN</sequence>
<dbReference type="HOGENOM" id="CLU_1992398_0_0_1"/>
<comment type="caution">
    <text evidence="1">The sequence shown here is derived from an EMBL/GenBank/DDBJ whole genome shotgun (WGS) entry which is preliminary data.</text>
</comment>
<reference evidence="1 2" key="1">
    <citation type="submission" date="2013-03" db="EMBL/GenBank/DDBJ databases">
        <title>The Genome Sequence of Cladophialophora psammophila CBS 110553.</title>
        <authorList>
            <consortium name="The Broad Institute Genomics Platform"/>
            <person name="Cuomo C."/>
            <person name="de Hoog S."/>
            <person name="Gorbushina A."/>
            <person name="Walker B."/>
            <person name="Young S.K."/>
            <person name="Zeng Q."/>
            <person name="Gargeya S."/>
            <person name="Fitzgerald M."/>
            <person name="Haas B."/>
            <person name="Abouelleil A."/>
            <person name="Allen A.W."/>
            <person name="Alvarado L."/>
            <person name="Arachchi H.M."/>
            <person name="Berlin A.M."/>
            <person name="Chapman S.B."/>
            <person name="Gainer-Dewar J."/>
            <person name="Goldberg J."/>
            <person name="Griggs A."/>
            <person name="Gujja S."/>
            <person name="Hansen M."/>
            <person name="Howarth C."/>
            <person name="Imamovic A."/>
            <person name="Ireland A."/>
            <person name="Larimer J."/>
            <person name="McCowan C."/>
            <person name="Murphy C."/>
            <person name="Pearson M."/>
            <person name="Poon T.W."/>
            <person name="Priest M."/>
            <person name="Roberts A."/>
            <person name="Saif S."/>
            <person name="Shea T."/>
            <person name="Sisk P."/>
            <person name="Sykes S."/>
            <person name="Wortman J."/>
            <person name="Nusbaum C."/>
            <person name="Birren B."/>
        </authorList>
    </citation>
    <scope>NUCLEOTIDE SEQUENCE [LARGE SCALE GENOMIC DNA]</scope>
    <source>
        <strain evidence="1 2">CBS 110553</strain>
    </source>
</reference>
<evidence type="ECO:0000313" key="1">
    <source>
        <dbReference type="EMBL" id="EXJ57876.1"/>
    </source>
</evidence>
<accession>W9W057</accession>
<evidence type="ECO:0000313" key="2">
    <source>
        <dbReference type="Proteomes" id="UP000019471"/>
    </source>
</evidence>
<dbReference type="EMBL" id="AMGX01000033">
    <property type="protein sequence ID" value="EXJ57876.1"/>
    <property type="molecule type" value="Genomic_DNA"/>
</dbReference>
<dbReference type="OrthoDB" id="1732691at2759"/>
<dbReference type="Proteomes" id="UP000019471">
    <property type="component" value="Unassembled WGS sequence"/>
</dbReference>
<protein>
    <submittedName>
        <fullName evidence="1">Uncharacterized protein</fullName>
    </submittedName>
</protein>
<dbReference type="STRING" id="1182543.W9W057"/>
<dbReference type="InterPro" id="IPR043132">
    <property type="entry name" value="BCAT-like_C"/>
</dbReference>
<proteinExistence type="predicted"/>